<keyword evidence="3" id="KW-0677">Repeat</keyword>
<dbReference type="GO" id="GO:0008191">
    <property type="term" value="F:metalloendopeptidase inhibitor activity"/>
    <property type="evidence" value="ECO:0007669"/>
    <property type="project" value="UniProtKB-UniRule"/>
</dbReference>
<evidence type="ECO:0000256" key="4">
    <source>
        <dbReference type="PROSITE-ProRule" id="PRU01377"/>
    </source>
</evidence>
<dbReference type="PANTHER" id="PTHR28591">
    <property type="entry name" value="LATEXIN"/>
    <property type="match status" value="1"/>
</dbReference>
<dbReference type="GeneID" id="115400859"/>
<evidence type="ECO:0000259" key="6">
    <source>
        <dbReference type="PROSITE" id="PS52033"/>
    </source>
</evidence>
<feature type="domain" description="Cystatin LXN-type" evidence="6">
    <location>
        <begin position="62"/>
        <end position="161"/>
    </location>
</feature>
<dbReference type="OMA" id="MWQNSTE"/>
<dbReference type="OrthoDB" id="8898327at2759"/>
<dbReference type="Gene3D" id="3.10.450.10">
    <property type="match status" value="2"/>
</dbReference>
<protein>
    <recommendedName>
        <fullName evidence="6">Cystatin LXN-type domain-containing protein</fullName>
    </recommendedName>
</protein>
<dbReference type="CTD" id="56925"/>
<dbReference type="Proteomes" id="UP000472267">
    <property type="component" value="Chromosome 14"/>
</dbReference>
<evidence type="ECO:0000313" key="8">
    <source>
        <dbReference type="Proteomes" id="UP000472267"/>
    </source>
</evidence>
<reference evidence="7" key="3">
    <citation type="submission" date="2025-09" db="UniProtKB">
        <authorList>
            <consortium name="Ensembl"/>
        </authorList>
    </citation>
    <scope>IDENTIFICATION</scope>
</reference>
<evidence type="ECO:0000256" key="5">
    <source>
        <dbReference type="SAM" id="SignalP"/>
    </source>
</evidence>
<keyword evidence="5" id="KW-0732">Signal</keyword>
<dbReference type="PANTHER" id="PTHR28591:SF1">
    <property type="entry name" value="LATEXIN"/>
    <property type="match status" value="1"/>
</dbReference>
<feature type="signal peptide" evidence="5">
    <location>
        <begin position="1"/>
        <end position="16"/>
    </location>
</feature>
<accession>A0A672F4I6</accession>
<dbReference type="InterPro" id="IPR049897">
    <property type="entry name" value="CYSTATIN_LXN"/>
</dbReference>
<keyword evidence="8" id="KW-1185">Reference proteome</keyword>
<keyword evidence="2 4" id="KW-0646">Protease inhibitor</keyword>
<evidence type="ECO:0000313" key="7">
    <source>
        <dbReference type="Ensembl" id="ENSSFAP00005001561.1"/>
    </source>
</evidence>
<sequence>MGVMIALVLAVCGVTGSPTVTFRPETASTDVPADPNIVPQMAKNTEQEQLLVIEVPEEDVMETGELNPNQYPAQRAAKVVQHYLNTRHGSPFKLFGLQRVHGGNAEDVADSGRKYQLEITVHEIISNAAQKCSVEVLFPRGEKQRSADVQASCEELLKINTTAQEQALYEQFKTNKSLVSAQYLPDSHGHIEPQNKPLWHLGIVASSFVMLKESSENSLYNMAQVVNITQQATEDDHLKFDCHTLLHELVSQEIVPWKLLFTWSPAEGVKVVQMEQLPHCHECEKPPNSD</sequence>
<evidence type="ECO:0000256" key="1">
    <source>
        <dbReference type="ARBA" id="ARBA00010083"/>
    </source>
</evidence>
<evidence type="ECO:0000256" key="3">
    <source>
        <dbReference type="ARBA" id="ARBA00022737"/>
    </source>
</evidence>
<dbReference type="PROSITE" id="PS52033">
    <property type="entry name" value="CYSTATIN_LXN"/>
    <property type="match status" value="2"/>
</dbReference>
<comment type="similarity">
    <text evidence="1 4">Belongs to the protease inhibitor I47 (latexin) family.</text>
</comment>
<dbReference type="InterPro" id="IPR046350">
    <property type="entry name" value="Cystatin_sf"/>
</dbReference>
<dbReference type="Pfam" id="PF06907">
    <property type="entry name" value="LXN"/>
    <property type="match status" value="1"/>
</dbReference>
<dbReference type="SUPFAM" id="SSF54403">
    <property type="entry name" value="Cystatin/monellin"/>
    <property type="match status" value="2"/>
</dbReference>
<feature type="chain" id="PRO_5025458401" description="Cystatin LXN-type domain-containing protein" evidence="5">
    <location>
        <begin position="17"/>
        <end position="290"/>
    </location>
</feature>
<organism evidence="7 8">
    <name type="scientific">Salarias fasciatus</name>
    <name type="common">Jewelled blenny</name>
    <name type="synonym">Blennius fasciatus</name>
    <dbReference type="NCBI Taxonomy" id="181472"/>
    <lineage>
        <taxon>Eukaryota</taxon>
        <taxon>Metazoa</taxon>
        <taxon>Chordata</taxon>
        <taxon>Craniata</taxon>
        <taxon>Vertebrata</taxon>
        <taxon>Euteleostomi</taxon>
        <taxon>Actinopterygii</taxon>
        <taxon>Neopterygii</taxon>
        <taxon>Teleostei</taxon>
        <taxon>Neoteleostei</taxon>
        <taxon>Acanthomorphata</taxon>
        <taxon>Ovalentaria</taxon>
        <taxon>Blenniimorphae</taxon>
        <taxon>Blenniiformes</taxon>
        <taxon>Blennioidei</taxon>
        <taxon>Blenniidae</taxon>
        <taxon>Salariinae</taxon>
        <taxon>Salarias</taxon>
    </lineage>
</organism>
<dbReference type="Ensembl" id="ENSSFAT00005001663.1">
    <property type="protein sequence ID" value="ENSSFAP00005001561.1"/>
    <property type="gene ID" value="ENSSFAG00005001110.1"/>
</dbReference>
<proteinExistence type="inferred from homology"/>
<reference evidence="7" key="1">
    <citation type="submission" date="2019-06" db="EMBL/GenBank/DDBJ databases">
        <authorList>
            <consortium name="Wellcome Sanger Institute Data Sharing"/>
        </authorList>
    </citation>
    <scope>NUCLEOTIDE SEQUENCE [LARGE SCALE GENOMIC DNA]</scope>
</reference>
<dbReference type="PIRSF" id="PIRSF011132">
    <property type="entry name" value="Prot_inh_latexin"/>
    <property type="match status" value="1"/>
</dbReference>
<dbReference type="RefSeq" id="XP_029964768.1">
    <property type="nucleotide sequence ID" value="XM_030108908.1"/>
</dbReference>
<name>A0A672F4I6_SALFA</name>
<gene>
    <name evidence="7" type="primary">lxn</name>
</gene>
<reference evidence="7" key="2">
    <citation type="submission" date="2025-08" db="UniProtKB">
        <authorList>
            <consortium name="Ensembl"/>
        </authorList>
    </citation>
    <scope>IDENTIFICATION</scope>
</reference>
<dbReference type="GO" id="GO:0005615">
    <property type="term" value="C:extracellular space"/>
    <property type="evidence" value="ECO:0007669"/>
    <property type="project" value="TreeGrafter"/>
</dbReference>
<dbReference type="AlphaFoldDB" id="A0A672F4I6"/>
<evidence type="ECO:0000256" key="2">
    <source>
        <dbReference type="ARBA" id="ARBA00022690"/>
    </source>
</evidence>
<feature type="domain" description="Cystatin LXN-type" evidence="6">
    <location>
        <begin position="180"/>
        <end position="285"/>
    </location>
</feature>
<dbReference type="InParanoid" id="A0A672F4I6"/>
<dbReference type="InterPro" id="IPR009684">
    <property type="entry name" value="Latexin"/>
</dbReference>
<dbReference type="FunFam" id="3.10.450.10:FF:000007">
    <property type="entry name" value="latexin"/>
    <property type="match status" value="1"/>
</dbReference>